<dbReference type="Pfam" id="PF04290">
    <property type="entry name" value="DctQ"/>
    <property type="match status" value="1"/>
</dbReference>
<dbReference type="Proteomes" id="UP000011919">
    <property type="component" value="Unassembled WGS sequence"/>
</dbReference>
<dbReference type="EMBL" id="AOFT01000006">
    <property type="protein sequence ID" value="EMR06492.1"/>
    <property type="molecule type" value="Genomic_DNA"/>
</dbReference>
<evidence type="ECO:0000256" key="7">
    <source>
        <dbReference type="ARBA" id="ARBA00023136"/>
    </source>
</evidence>
<organism evidence="11 12">
    <name type="scientific">Bhargavaea cecembensis DSE10</name>
    <dbReference type="NCBI Taxonomy" id="1235279"/>
    <lineage>
        <taxon>Bacteria</taxon>
        <taxon>Bacillati</taxon>
        <taxon>Bacillota</taxon>
        <taxon>Bacilli</taxon>
        <taxon>Bacillales</taxon>
        <taxon>Caryophanaceae</taxon>
        <taxon>Bhargavaea</taxon>
    </lineage>
</organism>
<keyword evidence="5 9" id="KW-0812">Transmembrane</keyword>
<evidence type="ECO:0000256" key="5">
    <source>
        <dbReference type="ARBA" id="ARBA00022692"/>
    </source>
</evidence>
<protein>
    <submittedName>
        <fullName evidence="11">TRAP-type mannitol/chloroaromatic compound transport system, small permease component</fullName>
    </submittedName>
</protein>
<comment type="similarity">
    <text evidence="8">Belongs to the TRAP transporter small permease family.</text>
</comment>
<feature type="domain" description="Tripartite ATP-independent periplasmic transporters DctQ component" evidence="10">
    <location>
        <begin position="32"/>
        <end position="155"/>
    </location>
</feature>
<sequence length="190" mass="21626">MNGMTTFYKLYGYFGVLKKIGLVISAVVALIMMFFITYDVVMRNVFSSSIRGGFEIIQNYMMPLVVFPGLAYVYASGVLPKMELLFAKFSPAVKRILILFLIAIEVFILVLVVQFSWTYAMDGMERNTSFPAAGTLYQLWPVFFTIPAAFALIVIENIFLFIKNLIEKDPTFVVEYNPSEEEQIINQAVK</sequence>
<evidence type="ECO:0000256" key="2">
    <source>
        <dbReference type="ARBA" id="ARBA00022448"/>
    </source>
</evidence>
<feature type="transmembrane region" description="Helical" evidence="9">
    <location>
        <begin position="20"/>
        <end position="37"/>
    </location>
</feature>
<feature type="transmembrane region" description="Helical" evidence="9">
    <location>
        <begin position="96"/>
        <end position="119"/>
    </location>
</feature>
<dbReference type="GO" id="GO:0005886">
    <property type="term" value="C:plasma membrane"/>
    <property type="evidence" value="ECO:0007669"/>
    <property type="project" value="UniProtKB-SubCell"/>
</dbReference>
<keyword evidence="7 9" id="KW-0472">Membrane</keyword>
<keyword evidence="3" id="KW-1003">Cell membrane</keyword>
<gene>
    <name evidence="11" type="ORF">C772_01387</name>
</gene>
<evidence type="ECO:0000256" key="1">
    <source>
        <dbReference type="ARBA" id="ARBA00004429"/>
    </source>
</evidence>
<feature type="transmembrane region" description="Helical" evidence="9">
    <location>
        <begin position="57"/>
        <end position="75"/>
    </location>
</feature>
<reference evidence="11 12" key="1">
    <citation type="journal article" date="2013" name="Genome Announc.">
        <title>Draft Genome Sequence of Bhargavaea cecembensis Strain DSE10T, Isolated from a Deep-Sea Sediment Sample Collected at a Depth of 5,904 m from the Chagos-Laccadive Ridge System in the Indian Ocean.</title>
        <authorList>
            <person name="Shivaji S."/>
            <person name="Ara S."/>
            <person name="Begum Z."/>
            <person name="Ruth M."/>
            <person name="Singh A."/>
            <person name="Kumar Pinnaka A."/>
        </authorList>
    </citation>
    <scope>NUCLEOTIDE SEQUENCE [LARGE SCALE GENOMIC DNA]</scope>
    <source>
        <strain evidence="11 12">DSE10</strain>
    </source>
</reference>
<dbReference type="InterPro" id="IPR007387">
    <property type="entry name" value="TRAP_DctQ"/>
</dbReference>
<comment type="caution">
    <text evidence="11">The sequence shown here is derived from an EMBL/GenBank/DDBJ whole genome shotgun (WGS) entry which is preliminary data.</text>
</comment>
<dbReference type="eggNOG" id="COG4665">
    <property type="taxonomic scope" value="Bacteria"/>
</dbReference>
<evidence type="ECO:0000256" key="6">
    <source>
        <dbReference type="ARBA" id="ARBA00022989"/>
    </source>
</evidence>
<keyword evidence="4" id="KW-0997">Cell inner membrane</keyword>
<name>M7NGW0_9BACL</name>
<evidence type="ECO:0000256" key="9">
    <source>
        <dbReference type="SAM" id="Phobius"/>
    </source>
</evidence>
<dbReference type="AlphaFoldDB" id="M7NGW0"/>
<keyword evidence="6 9" id="KW-1133">Transmembrane helix</keyword>
<keyword evidence="2" id="KW-0813">Transport</keyword>
<feature type="transmembrane region" description="Helical" evidence="9">
    <location>
        <begin position="139"/>
        <end position="162"/>
    </location>
</feature>
<evidence type="ECO:0000256" key="8">
    <source>
        <dbReference type="ARBA" id="ARBA00038436"/>
    </source>
</evidence>
<dbReference type="PANTHER" id="PTHR35011">
    <property type="entry name" value="2,3-DIKETO-L-GULONATE TRAP TRANSPORTER SMALL PERMEASE PROTEIN YIAM"/>
    <property type="match status" value="1"/>
</dbReference>
<evidence type="ECO:0000313" key="11">
    <source>
        <dbReference type="EMBL" id="EMR06492.1"/>
    </source>
</evidence>
<evidence type="ECO:0000256" key="4">
    <source>
        <dbReference type="ARBA" id="ARBA00022519"/>
    </source>
</evidence>
<evidence type="ECO:0000256" key="3">
    <source>
        <dbReference type="ARBA" id="ARBA00022475"/>
    </source>
</evidence>
<dbReference type="InterPro" id="IPR055348">
    <property type="entry name" value="DctQ"/>
</dbReference>
<evidence type="ECO:0000259" key="10">
    <source>
        <dbReference type="Pfam" id="PF04290"/>
    </source>
</evidence>
<dbReference type="STRING" id="1235279.C772_01387"/>
<comment type="subcellular location">
    <subcellularLocation>
        <location evidence="1">Cell inner membrane</location>
        <topology evidence="1">Multi-pass membrane protein</topology>
    </subcellularLocation>
</comment>
<accession>M7NGW0</accession>
<proteinExistence type="inferred from homology"/>
<keyword evidence="12" id="KW-1185">Reference proteome</keyword>
<evidence type="ECO:0000313" key="12">
    <source>
        <dbReference type="Proteomes" id="UP000011919"/>
    </source>
</evidence>